<gene>
    <name evidence="2" type="ORF">B9Z55_027981</name>
</gene>
<evidence type="ECO:0000256" key="1">
    <source>
        <dbReference type="SAM" id="MobiDB-lite"/>
    </source>
</evidence>
<feature type="region of interest" description="Disordered" evidence="1">
    <location>
        <begin position="38"/>
        <end position="62"/>
    </location>
</feature>
<comment type="caution">
    <text evidence="2">The sequence shown here is derived from an EMBL/GenBank/DDBJ whole genome shotgun (WGS) entry which is preliminary data.</text>
</comment>
<dbReference type="EMBL" id="PDUG01000015">
    <property type="protein sequence ID" value="PIC13107.1"/>
    <property type="molecule type" value="Genomic_DNA"/>
</dbReference>
<evidence type="ECO:0000313" key="3">
    <source>
        <dbReference type="Proteomes" id="UP000230233"/>
    </source>
</evidence>
<organism evidence="2 3">
    <name type="scientific">Caenorhabditis nigoni</name>
    <dbReference type="NCBI Taxonomy" id="1611254"/>
    <lineage>
        <taxon>Eukaryota</taxon>
        <taxon>Metazoa</taxon>
        <taxon>Ecdysozoa</taxon>
        <taxon>Nematoda</taxon>
        <taxon>Chromadorea</taxon>
        <taxon>Rhabditida</taxon>
        <taxon>Rhabditina</taxon>
        <taxon>Rhabditomorpha</taxon>
        <taxon>Rhabditoidea</taxon>
        <taxon>Rhabditidae</taxon>
        <taxon>Peloderinae</taxon>
        <taxon>Caenorhabditis</taxon>
    </lineage>
</organism>
<keyword evidence="3" id="KW-1185">Reference proteome</keyword>
<name>A0A2G5SDL2_9PELO</name>
<sequence length="151" mass="17643">MIIINTKNPKFMKMITKFQNPNSTFLLLLLSTLPHARRRHRRSHRRRIQIQNPRRHHPEVKPKECGLLEKAPELEKFENVAGWERSDSFEAVYGDLEEKSAKDPSTCRLQKHFQLMPVTAFSAENTFQCISLTKVVKKPENGDSFTSMQHD</sequence>
<accession>A0A2G5SDL2</accession>
<feature type="compositionally biased region" description="Basic residues" evidence="1">
    <location>
        <begin position="38"/>
        <end position="58"/>
    </location>
</feature>
<evidence type="ECO:0000313" key="2">
    <source>
        <dbReference type="EMBL" id="PIC13107.1"/>
    </source>
</evidence>
<dbReference type="AlphaFoldDB" id="A0A2G5SDL2"/>
<proteinExistence type="predicted"/>
<reference evidence="3" key="1">
    <citation type="submission" date="2017-10" db="EMBL/GenBank/DDBJ databases">
        <title>Rapid genome shrinkage in a self-fertile nematode reveals novel sperm competition proteins.</title>
        <authorList>
            <person name="Yin D."/>
            <person name="Schwarz E.M."/>
            <person name="Thomas C.G."/>
            <person name="Felde R.L."/>
            <person name="Korf I.F."/>
            <person name="Cutter A.D."/>
            <person name="Schartner C.M."/>
            <person name="Ralston E.J."/>
            <person name="Meyer B.J."/>
            <person name="Haag E.S."/>
        </authorList>
    </citation>
    <scope>NUCLEOTIDE SEQUENCE [LARGE SCALE GENOMIC DNA]</scope>
    <source>
        <strain evidence="3">JU1422</strain>
    </source>
</reference>
<protein>
    <submittedName>
        <fullName evidence="2">Uncharacterized protein</fullName>
    </submittedName>
</protein>
<dbReference type="Proteomes" id="UP000230233">
    <property type="component" value="Unassembled WGS sequence"/>
</dbReference>